<evidence type="ECO:0000256" key="3">
    <source>
        <dbReference type="ARBA" id="ARBA00022737"/>
    </source>
</evidence>
<name>A0A1C1CKV4_9EURO</name>
<keyword evidence="2" id="KW-0479">Metal-binding</keyword>
<feature type="domain" description="C2H2-type" evidence="9">
    <location>
        <begin position="38"/>
        <end position="65"/>
    </location>
</feature>
<evidence type="ECO:0000313" key="11">
    <source>
        <dbReference type="Proteomes" id="UP000094526"/>
    </source>
</evidence>
<dbReference type="VEuPathDB" id="FungiDB:CLCR_04598"/>
<comment type="subcellular location">
    <subcellularLocation>
        <location evidence="1">Nucleus</location>
    </subcellularLocation>
</comment>
<dbReference type="GO" id="GO:0000981">
    <property type="term" value="F:DNA-binding transcription factor activity, RNA polymerase II-specific"/>
    <property type="evidence" value="ECO:0007669"/>
    <property type="project" value="InterPro"/>
</dbReference>
<dbReference type="EMBL" id="LGRB01000011">
    <property type="protein sequence ID" value="OCT49140.1"/>
    <property type="molecule type" value="Genomic_DNA"/>
</dbReference>
<dbReference type="Pfam" id="PF00096">
    <property type="entry name" value="zf-C2H2"/>
    <property type="match status" value="2"/>
</dbReference>
<dbReference type="GO" id="GO:0000978">
    <property type="term" value="F:RNA polymerase II cis-regulatory region sequence-specific DNA binding"/>
    <property type="evidence" value="ECO:0007669"/>
    <property type="project" value="InterPro"/>
</dbReference>
<evidence type="ECO:0000256" key="2">
    <source>
        <dbReference type="ARBA" id="ARBA00022723"/>
    </source>
</evidence>
<dbReference type="STRING" id="86049.A0A1C1CKV4"/>
<dbReference type="SMART" id="SM00355">
    <property type="entry name" value="ZnF_C2H2"/>
    <property type="match status" value="2"/>
</dbReference>
<feature type="domain" description="C2H2-type" evidence="9">
    <location>
        <begin position="10"/>
        <end position="37"/>
    </location>
</feature>
<feature type="compositionally biased region" description="Polar residues" evidence="8">
    <location>
        <begin position="79"/>
        <end position="88"/>
    </location>
</feature>
<dbReference type="GO" id="GO:0005634">
    <property type="term" value="C:nucleus"/>
    <property type="evidence" value="ECO:0007669"/>
    <property type="project" value="UniProtKB-SubCell"/>
</dbReference>
<sequence length="705" mass="78145">MSSTRRGRIHVCPRCGKTYGKREHLIRHERSHTGSRPYVCDACGTQFTRLDSLSRHSRRHTGASVDNQSPGQDLRTENGRAQSQSRARTSPDDVSSPMRNCDAPNSTYQVVADGMQLDHEPFGSLNWPDSEDLLNSILSAEFTTLPALEVLPSQSIVCGATDLESHPVASWLAFDSNQDNLHGGNHAVQSLSHIINSTSGDVTSTAQSLGLTSVFLDGCLHMFFTQFVPNFPVVHRPTFVFRDWTSPLLLNAIALGSLFMGKKDCVAKVRDVAFGEALWRLAHTAVATSNIKLRKTAQVFHSLGFFWARECGMFDLQADKDSEAPALDPSTTEDAVEEEWRVWAARETQLRALLGEHVLEKSVLVETILTVGICLLITLTQLKGHYVLDAQLSDYTSAPSQRHTSHCLPAPANDAMFSAQDAATWRTEMLNQKNDPGPLFQMFCSLFSENVHGRHLGTSLSSFTASVLLEGLKALSAERIASPPGVIGMPSELDISRALGKLHTFVVQSRSLSSVEKEVALLRWHTVGLHMAVDLNFLCRALFQRYNINQHVIGARGVPPLDLSSWVCTGKARLGLLHAFSIYGILQNLPFVQTQKIHIPMAVFSAAMMYSAFLLGGVSTISLPDIEGWESVVPIDLDTSLNSEKPELDHEVRQYLSGRLQKHGRCINLLYDVNLFSRTLKTLEELWGVSYEMHRVLEELSLRYT</sequence>
<accession>A0A1C1CKV4</accession>
<evidence type="ECO:0000256" key="6">
    <source>
        <dbReference type="ARBA" id="ARBA00023242"/>
    </source>
</evidence>
<dbReference type="PROSITE" id="PS00028">
    <property type="entry name" value="ZINC_FINGER_C2H2_1"/>
    <property type="match status" value="2"/>
</dbReference>
<dbReference type="OrthoDB" id="3945418at2759"/>
<keyword evidence="6" id="KW-0539">Nucleus</keyword>
<dbReference type="InterPro" id="IPR013087">
    <property type="entry name" value="Znf_C2H2_type"/>
</dbReference>
<dbReference type="AlphaFoldDB" id="A0A1C1CKV4"/>
<dbReference type="GO" id="GO:0000785">
    <property type="term" value="C:chromatin"/>
    <property type="evidence" value="ECO:0007669"/>
    <property type="project" value="TreeGrafter"/>
</dbReference>
<dbReference type="Gene3D" id="3.30.160.60">
    <property type="entry name" value="Classic Zinc Finger"/>
    <property type="match status" value="2"/>
</dbReference>
<dbReference type="SUPFAM" id="SSF57667">
    <property type="entry name" value="beta-beta-alpha zinc fingers"/>
    <property type="match status" value="1"/>
</dbReference>
<keyword evidence="3" id="KW-0677">Repeat</keyword>
<feature type="region of interest" description="Disordered" evidence="8">
    <location>
        <begin position="54"/>
        <end position="105"/>
    </location>
</feature>
<keyword evidence="11" id="KW-1185">Reference proteome</keyword>
<evidence type="ECO:0000256" key="5">
    <source>
        <dbReference type="ARBA" id="ARBA00022833"/>
    </source>
</evidence>
<evidence type="ECO:0000259" key="9">
    <source>
        <dbReference type="PROSITE" id="PS50157"/>
    </source>
</evidence>
<dbReference type="InterPro" id="IPR036236">
    <property type="entry name" value="Znf_C2H2_sf"/>
</dbReference>
<keyword evidence="5" id="KW-0862">Zinc</keyword>
<evidence type="ECO:0000313" key="10">
    <source>
        <dbReference type="EMBL" id="OCT49140.1"/>
    </source>
</evidence>
<evidence type="ECO:0000256" key="4">
    <source>
        <dbReference type="ARBA" id="ARBA00022771"/>
    </source>
</evidence>
<dbReference type="CDD" id="cd12148">
    <property type="entry name" value="fungal_TF_MHR"/>
    <property type="match status" value="1"/>
</dbReference>
<dbReference type="InterPro" id="IPR051059">
    <property type="entry name" value="VerF-like"/>
</dbReference>
<evidence type="ECO:0000256" key="8">
    <source>
        <dbReference type="SAM" id="MobiDB-lite"/>
    </source>
</evidence>
<evidence type="ECO:0000256" key="7">
    <source>
        <dbReference type="PROSITE-ProRule" id="PRU00042"/>
    </source>
</evidence>
<keyword evidence="4 7" id="KW-0863">Zinc-finger</keyword>
<evidence type="ECO:0000256" key="1">
    <source>
        <dbReference type="ARBA" id="ARBA00004123"/>
    </source>
</evidence>
<dbReference type="Proteomes" id="UP000094526">
    <property type="component" value="Unassembled WGS sequence"/>
</dbReference>
<dbReference type="PANTHER" id="PTHR40626">
    <property type="entry name" value="MIP31509P"/>
    <property type="match status" value="1"/>
</dbReference>
<dbReference type="FunFam" id="3.30.160.60:FF:002343">
    <property type="entry name" value="Zinc finger protein 33A"/>
    <property type="match status" value="1"/>
</dbReference>
<comment type="caution">
    <text evidence="10">The sequence shown here is derived from an EMBL/GenBank/DDBJ whole genome shotgun (WGS) entry which is preliminary data.</text>
</comment>
<dbReference type="PANTHER" id="PTHR40626:SF14">
    <property type="entry name" value="C2H2 TYPE ZINC FINGER DOMAIN PROTEIN (AFU_ORTHOLOGUE AFUA_1G02360)"/>
    <property type="match status" value="1"/>
</dbReference>
<gene>
    <name evidence="10" type="ORF">CLCR_04598</name>
</gene>
<protein>
    <submittedName>
        <fullName evidence="10">C2H2 type zinc finger domain protein</fullName>
    </submittedName>
</protein>
<proteinExistence type="predicted"/>
<dbReference type="VEuPathDB" id="FungiDB:G647_02785"/>
<organism evidence="10 11">
    <name type="scientific">Cladophialophora carrionii</name>
    <dbReference type="NCBI Taxonomy" id="86049"/>
    <lineage>
        <taxon>Eukaryota</taxon>
        <taxon>Fungi</taxon>
        <taxon>Dikarya</taxon>
        <taxon>Ascomycota</taxon>
        <taxon>Pezizomycotina</taxon>
        <taxon>Eurotiomycetes</taxon>
        <taxon>Chaetothyriomycetidae</taxon>
        <taxon>Chaetothyriales</taxon>
        <taxon>Herpotrichiellaceae</taxon>
        <taxon>Cladophialophora</taxon>
    </lineage>
</organism>
<dbReference type="GO" id="GO:0008270">
    <property type="term" value="F:zinc ion binding"/>
    <property type="evidence" value="ECO:0007669"/>
    <property type="project" value="UniProtKB-KW"/>
</dbReference>
<dbReference type="PROSITE" id="PS50157">
    <property type="entry name" value="ZINC_FINGER_C2H2_2"/>
    <property type="match status" value="2"/>
</dbReference>
<reference evidence="11" key="1">
    <citation type="submission" date="2015-07" db="EMBL/GenBank/DDBJ databases">
        <authorList>
            <person name="Teixeira M.M."/>
            <person name="Souza R.C."/>
            <person name="Almeida L.G."/>
            <person name="Vicente V.A."/>
            <person name="de Hoog S."/>
            <person name="Bocca A.L."/>
            <person name="de Almeida S.R."/>
            <person name="Vasconcelos A.T."/>
            <person name="Felipe M.S."/>
        </authorList>
    </citation>
    <scope>NUCLEOTIDE SEQUENCE [LARGE SCALE GENOMIC DNA]</scope>
    <source>
        <strain evidence="11">KSF</strain>
    </source>
</reference>